<organism evidence="3">
    <name type="scientific">Anisakis simplex</name>
    <name type="common">Herring worm</name>
    <dbReference type="NCBI Taxonomy" id="6269"/>
    <lineage>
        <taxon>Eukaryota</taxon>
        <taxon>Metazoa</taxon>
        <taxon>Ecdysozoa</taxon>
        <taxon>Nematoda</taxon>
        <taxon>Chromadorea</taxon>
        <taxon>Rhabditida</taxon>
        <taxon>Spirurina</taxon>
        <taxon>Ascaridomorpha</taxon>
        <taxon>Ascaridoidea</taxon>
        <taxon>Anisakidae</taxon>
        <taxon>Anisakis</taxon>
        <taxon>Anisakis simplex complex</taxon>
    </lineage>
</organism>
<sequence>MQPARHEEKTSLIFVQKIWRAEDIDVIKSTIDELNCARTKVWQDEIEQLHFTDVPSSSLTTKAPALHWSNFPRDDELQVTFKFVFPYWCLLDAELEALIQDALGVRKWPYSYGWKCGVLLKHDAVCYQLIHRSRGPQEAETEFLVVRIGIAQHGANIVEVSGRIDGADLEDDSHIENAMSIVWPYLSVVLNNVITYFSKISLPFQLYILPIGDLFYDNAEIKARSFDLTQFLISVNTRKQVEFQTNGQLCEVKLHPLLTGIQSKTLADLKSMQPKDKPKVGDIHFGTPQQSSTNLLSTDRITAQHRGRRVSFGSIRCIPQKQSVDKNDATSSTSEKHFESSVNEFVDRFLDEAMKQALIT</sequence>
<dbReference type="OrthoDB" id="5773944at2759"/>
<evidence type="ECO:0000313" key="2">
    <source>
        <dbReference type="Proteomes" id="UP000267096"/>
    </source>
</evidence>
<dbReference type="Proteomes" id="UP000267096">
    <property type="component" value="Unassembled WGS sequence"/>
</dbReference>
<name>A0A0M3JRS8_ANISI</name>
<dbReference type="EMBL" id="UYRR01030987">
    <property type="protein sequence ID" value="VDK42491.1"/>
    <property type="molecule type" value="Genomic_DNA"/>
</dbReference>
<evidence type="ECO:0000313" key="1">
    <source>
        <dbReference type="EMBL" id="VDK42491.1"/>
    </source>
</evidence>
<dbReference type="AlphaFoldDB" id="A0A0M3JRS8"/>
<proteinExistence type="predicted"/>
<protein>
    <submittedName>
        <fullName evidence="3">SMP-LTD domain-containing protein</fullName>
    </submittedName>
</protein>
<reference evidence="1 2" key="2">
    <citation type="submission" date="2018-11" db="EMBL/GenBank/DDBJ databases">
        <authorList>
            <consortium name="Pathogen Informatics"/>
        </authorList>
    </citation>
    <scope>NUCLEOTIDE SEQUENCE [LARGE SCALE GENOMIC DNA]</scope>
</reference>
<gene>
    <name evidence="1" type="ORF">ASIM_LOCUS10187</name>
</gene>
<keyword evidence="2" id="KW-1185">Reference proteome</keyword>
<accession>A0A0M3JRS8</accession>
<reference evidence="3" key="1">
    <citation type="submission" date="2017-02" db="UniProtKB">
        <authorList>
            <consortium name="WormBaseParasite"/>
        </authorList>
    </citation>
    <scope>IDENTIFICATION</scope>
</reference>
<evidence type="ECO:0000313" key="3">
    <source>
        <dbReference type="WBParaSite" id="ASIM_0001062901-mRNA-1"/>
    </source>
</evidence>
<dbReference type="WBParaSite" id="ASIM_0001062901-mRNA-1">
    <property type="protein sequence ID" value="ASIM_0001062901-mRNA-1"/>
    <property type="gene ID" value="ASIM_0001062901"/>
</dbReference>